<accession>A0ABP0I1V7</accession>
<dbReference type="Proteomes" id="UP001642484">
    <property type="component" value="Unassembled WGS sequence"/>
</dbReference>
<dbReference type="EMBL" id="CAXAMN010001636">
    <property type="protein sequence ID" value="CAK8995512.1"/>
    <property type="molecule type" value="Genomic_DNA"/>
</dbReference>
<feature type="signal peptide" evidence="1">
    <location>
        <begin position="1"/>
        <end position="22"/>
    </location>
</feature>
<comment type="caution">
    <text evidence="2">The sequence shown here is derived from an EMBL/GenBank/DDBJ whole genome shotgun (WGS) entry which is preliminary data.</text>
</comment>
<organism evidence="2 3">
    <name type="scientific">Durusdinium trenchii</name>
    <dbReference type="NCBI Taxonomy" id="1381693"/>
    <lineage>
        <taxon>Eukaryota</taxon>
        <taxon>Sar</taxon>
        <taxon>Alveolata</taxon>
        <taxon>Dinophyceae</taxon>
        <taxon>Suessiales</taxon>
        <taxon>Symbiodiniaceae</taxon>
        <taxon>Durusdinium</taxon>
    </lineage>
</organism>
<sequence length="208" mass="22641">MMFPYFPILFVHDSLFLALLRSTHRPPARPPLVLGPVECDVIDPERSTWRLSPGKRLTLSLMLSEAGKINHKNKKRWDELEAKMKADKESGIKPTPPEPVVQKQGVLDSQGAARTVAKIVVSGHVEKQRHFPSNLGAPGAPIGFSWSGTLGPRGFGASTVGCSGACSPFAGGLDRRTLFAQALLGPWTISCPMFKALRRRDLSRTGGF</sequence>
<evidence type="ECO:0000313" key="2">
    <source>
        <dbReference type="EMBL" id="CAK8995512.1"/>
    </source>
</evidence>
<evidence type="ECO:0000256" key="1">
    <source>
        <dbReference type="SAM" id="SignalP"/>
    </source>
</evidence>
<evidence type="ECO:0000313" key="3">
    <source>
        <dbReference type="Proteomes" id="UP001642484"/>
    </source>
</evidence>
<gene>
    <name evidence="2" type="ORF">CCMP2556_LOCUS4051</name>
</gene>
<keyword evidence="3" id="KW-1185">Reference proteome</keyword>
<keyword evidence="1" id="KW-0732">Signal</keyword>
<reference evidence="2 3" key="1">
    <citation type="submission" date="2024-02" db="EMBL/GenBank/DDBJ databases">
        <authorList>
            <person name="Chen Y."/>
            <person name="Shah S."/>
            <person name="Dougan E. K."/>
            <person name="Thang M."/>
            <person name="Chan C."/>
        </authorList>
    </citation>
    <scope>NUCLEOTIDE SEQUENCE [LARGE SCALE GENOMIC DNA]</scope>
</reference>
<feature type="chain" id="PRO_5045949506" evidence="1">
    <location>
        <begin position="23"/>
        <end position="208"/>
    </location>
</feature>
<name>A0ABP0I1V7_9DINO</name>
<proteinExistence type="predicted"/>
<protein>
    <submittedName>
        <fullName evidence="2">Uncharacterized protein</fullName>
    </submittedName>
</protein>